<sequence>MSVINPLGALEAQKSSVARSDIGYKLLTGGENISRYNSGICHDVVAYTLYMLGSHISPNELVQNKGQEWLDKFNYLGGKKWDGTPFLDRGKAIGFYRLIDRKFFHSAISTGNGTEIRSVNGHSLGTTWLVPSNLSCLGARDDDGTYRYDGTKIEVYISSL</sequence>
<evidence type="ECO:0000313" key="1">
    <source>
        <dbReference type="EMBL" id="CCB70802.1"/>
    </source>
</evidence>
<organism evidence="1 2">
    <name type="scientific">Flavobacterium branchiophilum (strain FL-15)</name>
    <dbReference type="NCBI Taxonomy" id="1034807"/>
    <lineage>
        <taxon>Bacteria</taxon>
        <taxon>Pseudomonadati</taxon>
        <taxon>Bacteroidota</taxon>
        <taxon>Flavobacteriia</taxon>
        <taxon>Flavobacteriales</taxon>
        <taxon>Flavobacteriaceae</taxon>
        <taxon>Flavobacterium</taxon>
    </lineage>
</organism>
<dbReference type="KEGG" id="fbr:FBFL15_2819"/>
<dbReference type="HOGENOM" id="CLU_134384_0_0_10"/>
<proteinExistence type="predicted"/>
<gene>
    <name evidence="1" type="ordered locus">FBFL15_2819</name>
</gene>
<dbReference type="Proteomes" id="UP000009186">
    <property type="component" value="Chromosome"/>
</dbReference>
<reference evidence="1 2" key="1">
    <citation type="journal article" date="2011" name="Appl. Environ. Microbiol.">
        <title>Complete genome sequence of the fish pathogen Flavobacterium branchiophilum.</title>
        <authorList>
            <consortium name="1:IP"/>
            <consortium name="Microbial Evolutionary Genomics,F-75015 Paris"/>
            <consortium name="France 2:CNRS"/>
            <consortium name="URA2171"/>
            <consortium name="F-75015 Paris,France 3:Unite de Virologie et Immunologie Mol."/>
            <consortium name="INRA,78352 Jouy en Josas Cedex"/>
            <consortium name="France. 4:Unite de Mathemathique"/>
            <consortium name="Informatique et Genome,INRA"/>
            <consortium name="78352 Jouy en Josas Cedex"/>
            <consortium name="France. 5:CEA/Genoscope"/>
            <consortium name="Evry"/>
            <consortium name="France"/>
            <person name="Touchon M."/>
            <person name="Barbier P."/>
            <person name="Bernardet J.F."/>
            <person name="Loux V."/>
            <person name="Vacherie B."/>
            <person name="Barbe V."/>
            <person name="Rocha E.P."/>
            <person name="Duchaud E."/>
        </authorList>
    </citation>
    <scope>NUCLEOTIDE SEQUENCE [LARGE SCALE GENOMIC DNA]</scope>
    <source>
        <strain evidence="1 2">FL-15</strain>
    </source>
</reference>
<keyword evidence="2" id="KW-1185">Reference proteome</keyword>
<dbReference type="AlphaFoldDB" id="G2Z5K4"/>
<evidence type="ECO:0000313" key="2">
    <source>
        <dbReference type="Proteomes" id="UP000009186"/>
    </source>
</evidence>
<accession>G2Z5K4</accession>
<dbReference type="RefSeq" id="WP_014085254.1">
    <property type="nucleotide sequence ID" value="NC_016001.1"/>
</dbReference>
<evidence type="ECO:0008006" key="3">
    <source>
        <dbReference type="Google" id="ProtNLM"/>
    </source>
</evidence>
<dbReference type="eggNOG" id="ENOG50330AD">
    <property type="taxonomic scope" value="Bacteria"/>
</dbReference>
<dbReference type="EMBL" id="FQ859183">
    <property type="protein sequence ID" value="CCB70802.1"/>
    <property type="molecule type" value="Genomic_DNA"/>
</dbReference>
<protein>
    <recommendedName>
        <fullName evidence="3">Urea amidohydrolase</fullName>
    </recommendedName>
</protein>
<name>G2Z5K4_FLABF</name>